<evidence type="ECO:0000256" key="12">
    <source>
        <dbReference type="ARBA" id="ARBA00023128"/>
    </source>
</evidence>
<evidence type="ECO:0000256" key="8">
    <source>
        <dbReference type="ARBA" id="ARBA00022967"/>
    </source>
</evidence>
<evidence type="ECO:0000256" key="1">
    <source>
        <dbReference type="ARBA" id="ARBA00004225"/>
    </source>
</evidence>
<keyword evidence="5" id="KW-0813">Transport</keyword>
<keyword evidence="13 16" id="KW-0472">Membrane</keyword>
<evidence type="ECO:0000313" key="18">
    <source>
        <dbReference type="EMBL" id="QOQ35056.1"/>
    </source>
</evidence>
<gene>
    <name evidence="17" type="primary">ND6</name>
</gene>
<evidence type="ECO:0000256" key="15">
    <source>
        <dbReference type="ARBA" id="ARBA00049551"/>
    </source>
</evidence>
<keyword evidence="7 16" id="KW-0812">Transmembrane</keyword>
<organism evidence="17">
    <name type="scientific">Anax parthenope</name>
    <name type="common">Lesser emperor dragonfly</name>
    <name type="synonym">Aeschna parthenope</name>
    <dbReference type="NCBI Taxonomy" id="126066"/>
    <lineage>
        <taxon>Eukaryota</taxon>
        <taxon>Metazoa</taxon>
        <taxon>Ecdysozoa</taxon>
        <taxon>Arthropoda</taxon>
        <taxon>Hexapoda</taxon>
        <taxon>Insecta</taxon>
        <taxon>Pterygota</taxon>
        <taxon>Palaeoptera</taxon>
        <taxon>Odonata</taxon>
        <taxon>Epiprocta</taxon>
        <taxon>Anisoptera</taxon>
        <taxon>Aeshnidae</taxon>
        <taxon>Anax</taxon>
    </lineage>
</organism>
<evidence type="ECO:0000256" key="11">
    <source>
        <dbReference type="ARBA" id="ARBA00023027"/>
    </source>
</evidence>
<evidence type="ECO:0000256" key="10">
    <source>
        <dbReference type="ARBA" id="ARBA00022989"/>
    </source>
</evidence>
<keyword evidence="6" id="KW-0679">Respiratory chain</keyword>
<proteinExistence type="inferred from homology"/>
<keyword evidence="11" id="KW-0520">NAD</keyword>
<name>A0A7L7TGQ2_ANAPR</name>
<comment type="subcellular location">
    <subcellularLocation>
        <location evidence="1">Mitochondrion membrane</location>
        <topology evidence="1">Multi-pass membrane protein</topology>
    </subcellularLocation>
</comment>
<dbReference type="EMBL" id="MT408029">
    <property type="protein sequence ID" value="QOC71595.1"/>
    <property type="molecule type" value="Genomic_DNA"/>
</dbReference>
<comment type="similarity">
    <text evidence="2">Belongs to the complex I subunit 6 family.</text>
</comment>
<dbReference type="PANTHER" id="PTHR11435">
    <property type="entry name" value="NADH UBIQUINONE OXIDOREDUCTASE SUBUNIT ND6"/>
    <property type="match status" value="1"/>
</dbReference>
<geneLocation type="mitochondrion" evidence="17"/>
<feature type="transmembrane region" description="Helical" evidence="16">
    <location>
        <begin position="83"/>
        <end position="104"/>
    </location>
</feature>
<evidence type="ECO:0000256" key="2">
    <source>
        <dbReference type="ARBA" id="ARBA00005698"/>
    </source>
</evidence>
<dbReference type="EC" id="7.1.1.2" evidence="3"/>
<keyword evidence="10 16" id="KW-1133">Transmembrane helix</keyword>
<dbReference type="AlphaFoldDB" id="A0A7L7TGQ2"/>
<evidence type="ECO:0000256" key="14">
    <source>
        <dbReference type="ARBA" id="ARBA00031019"/>
    </source>
</evidence>
<dbReference type="GO" id="GO:0008137">
    <property type="term" value="F:NADH dehydrogenase (ubiquinone) activity"/>
    <property type="evidence" value="ECO:0007669"/>
    <property type="project" value="UniProtKB-EC"/>
</dbReference>
<dbReference type="InterPro" id="IPR050269">
    <property type="entry name" value="ComplexI_Subunit6"/>
</dbReference>
<reference evidence="18" key="2">
    <citation type="submission" date="2020-04" db="EMBL/GenBank/DDBJ databases">
        <title>Mitochondrial genome of Anax parthenope.</title>
        <authorList>
            <person name="Du Y."/>
            <person name="Song X."/>
        </authorList>
    </citation>
    <scope>NUCLEOTIDE SEQUENCE</scope>
</reference>
<dbReference type="GO" id="GO:0031966">
    <property type="term" value="C:mitochondrial membrane"/>
    <property type="evidence" value="ECO:0007669"/>
    <property type="project" value="UniProtKB-SubCell"/>
</dbReference>
<evidence type="ECO:0000256" key="13">
    <source>
        <dbReference type="ARBA" id="ARBA00023136"/>
    </source>
</evidence>
<feature type="transmembrane region" description="Helical" evidence="16">
    <location>
        <begin position="28"/>
        <end position="47"/>
    </location>
</feature>
<sequence>MSQILYMFLASLNSLLFTKMNHPMNMGILLLIQTLLMCLITGCMGYTAWFSYILFLVFLGGMLVLFIYMTSIASNEIFHKSNYILMFISMAVIMFIALCIIIFADPIMISFNNTSEISSMINVFNTTEKNIMSSLYNYPNALITIFMVIYLFLTLIVIVYITKSHQGPLRPMN</sequence>
<evidence type="ECO:0000256" key="16">
    <source>
        <dbReference type="SAM" id="Phobius"/>
    </source>
</evidence>
<comment type="catalytic activity">
    <reaction evidence="15">
        <text>a ubiquinone + NADH + 5 H(+)(in) = a ubiquinol + NAD(+) + 4 H(+)(out)</text>
        <dbReference type="Rhea" id="RHEA:29091"/>
        <dbReference type="Rhea" id="RHEA-COMP:9565"/>
        <dbReference type="Rhea" id="RHEA-COMP:9566"/>
        <dbReference type="ChEBI" id="CHEBI:15378"/>
        <dbReference type="ChEBI" id="CHEBI:16389"/>
        <dbReference type="ChEBI" id="CHEBI:17976"/>
        <dbReference type="ChEBI" id="CHEBI:57540"/>
        <dbReference type="ChEBI" id="CHEBI:57945"/>
        <dbReference type="EC" id="7.1.1.2"/>
    </reaction>
</comment>
<dbReference type="EMBL" id="MT371045">
    <property type="protein sequence ID" value="QOQ35056.1"/>
    <property type="molecule type" value="Genomic_DNA"/>
</dbReference>
<evidence type="ECO:0000256" key="9">
    <source>
        <dbReference type="ARBA" id="ARBA00022982"/>
    </source>
</evidence>
<protein>
    <recommendedName>
        <fullName evidence="4">NADH-ubiquinone oxidoreductase chain 6</fullName>
        <ecNumber evidence="3">7.1.1.2</ecNumber>
    </recommendedName>
    <alternativeName>
        <fullName evidence="14">NADH dehydrogenase subunit 6</fullName>
    </alternativeName>
</protein>
<dbReference type="RefSeq" id="YP_009942426.1">
    <property type="nucleotide sequence ID" value="NC_050976.1"/>
</dbReference>
<feature type="transmembrane region" description="Helical" evidence="16">
    <location>
        <begin position="53"/>
        <end position="71"/>
    </location>
</feature>
<evidence type="ECO:0000256" key="4">
    <source>
        <dbReference type="ARBA" id="ARBA00021095"/>
    </source>
</evidence>
<dbReference type="GeneID" id="59448744"/>
<accession>A0A7L7TGQ2</accession>
<feature type="transmembrane region" description="Helical" evidence="16">
    <location>
        <begin position="141"/>
        <end position="162"/>
    </location>
</feature>
<evidence type="ECO:0000256" key="6">
    <source>
        <dbReference type="ARBA" id="ARBA00022660"/>
    </source>
</evidence>
<dbReference type="PANTHER" id="PTHR11435:SF1">
    <property type="entry name" value="NADH-UBIQUINONE OXIDOREDUCTASE CHAIN 6"/>
    <property type="match status" value="1"/>
</dbReference>
<keyword evidence="12 17" id="KW-0496">Mitochondrion</keyword>
<keyword evidence="9" id="KW-0249">Electron transport</keyword>
<evidence type="ECO:0000256" key="7">
    <source>
        <dbReference type="ARBA" id="ARBA00022692"/>
    </source>
</evidence>
<evidence type="ECO:0000256" key="3">
    <source>
        <dbReference type="ARBA" id="ARBA00012944"/>
    </source>
</evidence>
<reference evidence="17" key="1">
    <citation type="journal article" date="2020" name="Mitochondrial DNA Part B Resour">
        <title>The complete mitochondrial genome of Anax parthenope (Odonata: Anisoptera) assembled from next-generation sequencing data.</title>
        <authorList>
            <person name="Ma F."/>
            <person name="Hu Y."/>
            <person name="Wu J."/>
        </authorList>
    </citation>
    <scope>NUCLEOTIDE SEQUENCE</scope>
    <source>
        <tissue evidence="17">One leg</tissue>
    </source>
</reference>
<keyword evidence="8" id="KW-1278">Translocase</keyword>
<dbReference type="CTD" id="4541"/>
<evidence type="ECO:0000313" key="17">
    <source>
        <dbReference type="EMBL" id="QOC71595.1"/>
    </source>
</evidence>
<evidence type="ECO:0000256" key="5">
    <source>
        <dbReference type="ARBA" id="ARBA00022448"/>
    </source>
</evidence>